<dbReference type="InterPro" id="IPR052552">
    <property type="entry name" value="YeaO-like"/>
</dbReference>
<sequence length="116" mass="13939">MAIHIKRIYDPVSKTDGYRILVDRLWPRGIKKEDAHIDEWMKEIAPSTELRKWFHHEEGDWEAFRKKYHAELKGSPAVEELRSCIKEHKTVTFLYAAKDEEHNHALVLQEYMEKHK</sequence>
<dbReference type="Pfam" id="PF22752">
    <property type="entry name" value="DUF488-N3i"/>
    <property type="match status" value="1"/>
</dbReference>
<dbReference type="PANTHER" id="PTHR36849:SF1">
    <property type="entry name" value="CYTOPLASMIC PROTEIN"/>
    <property type="match status" value="1"/>
</dbReference>
<organism evidence="1 2">
    <name type="scientific">Chitinophaga rupis</name>
    <dbReference type="NCBI Taxonomy" id="573321"/>
    <lineage>
        <taxon>Bacteria</taxon>
        <taxon>Pseudomonadati</taxon>
        <taxon>Bacteroidota</taxon>
        <taxon>Chitinophagia</taxon>
        <taxon>Chitinophagales</taxon>
        <taxon>Chitinophagaceae</taxon>
        <taxon>Chitinophaga</taxon>
    </lineage>
</organism>
<evidence type="ECO:0000313" key="1">
    <source>
        <dbReference type="EMBL" id="SEM61007.1"/>
    </source>
</evidence>
<protein>
    <submittedName>
        <fullName evidence="1">Uncharacterized conserved protein YeaO, DUF488 family</fullName>
    </submittedName>
</protein>
<keyword evidence="2" id="KW-1185">Reference proteome</keyword>
<dbReference type="STRING" id="573321.SAMN04488505_105177"/>
<proteinExistence type="predicted"/>
<gene>
    <name evidence="1" type="ORF">SAMN04488505_105177</name>
</gene>
<dbReference type="EMBL" id="FOBB01000005">
    <property type="protein sequence ID" value="SEM61007.1"/>
    <property type="molecule type" value="Genomic_DNA"/>
</dbReference>
<dbReference type="AlphaFoldDB" id="A0A1H7ZUG6"/>
<dbReference type="OrthoDB" id="9790745at2"/>
<dbReference type="Proteomes" id="UP000198984">
    <property type="component" value="Unassembled WGS sequence"/>
</dbReference>
<dbReference type="PANTHER" id="PTHR36849">
    <property type="entry name" value="CYTOPLASMIC PROTEIN-RELATED"/>
    <property type="match status" value="1"/>
</dbReference>
<evidence type="ECO:0000313" key="2">
    <source>
        <dbReference type="Proteomes" id="UP000198984"/>
    </source>
</evidence>
<accession>A0A1H7ZUG6</accession>
<name>A0A1H7ZUG6_9BACT</name>
<reference evidence="1 2" key="1">
    <citation type="submission" date="2016-10" db="EMBL/GenBank/DDBJ databases">
        <authorList>
            <person name="de Groot N.N."/>
        </authorList>
    </citation>
    <scope>NUCLEOTIDE SEQUENCE [LARGE SCALE GENOMIC DNA]</scope>
    <source>
        <strain evidence="1 2">DSM 21039</strain>
    </source>
</reference>
<dbReference type="RefSeq" id="WP_089916383.1">
    <property type="nucleotide sequence ID" value="NZ_FOBB01000005.1"/>
</dbReference>